<protein>
    <submittedName>
        <fullName evidence="7">Pyruvate-formate lyase</fullName>
    </submittedName>
</protein>
<reference evidence="8" key="1">
    <citation type="submission" date="2008-08" db="EMBL/GenBank/DDBJ databases">
        <title>The complete genome sequence of Coprothermobacter proteolyticus strain ATCC 5245 / DSM 5265 / BT.</title>
        <authorList>
            <person name="Dodson R.J."/>
            <person name="Durkin A.S."/>
            <person name="Wu M."/>
            <person name="Eisen J."/>
            <person name="Sutton G."/>
        </authorList>
    </citation>
    <scope>NUCLEOTIDE SEQUENCE [LARGE SCALE GENOMIC DNA]</scope>
    <source>
        <strain evidence="8">ATCC 35245 / DSM 5265 / OCM 4 / BT</strain>
    </source>
</reference>
<accession>B5Y6E3</accession>
<keyword evidence="4" id="KW-0175">Coiled coil</keyword>
<dbReference type="EMBL" id="CP001145">
    <property type="protein sequence ID" value="ACI17189.1"/>
    <property type="molecule type" value="Genomic_DNA"/>
</dbReference>
<dbReference type="SUPFAM" id="SSF51998">
    <property type="entry name" value="PFL-like glycyl radical enzymes"/>
    <property type="match status" value="1"/>
</dbReference>
<dbReference type="AlphaFoldDB" id="B5Y6E3"/>
<dbReference type="KEGG" id="cpo:COPRO5265_1565"/>
<evidence type="ECO:0000313" key="8">
    <source>
        <dbReference type="Proteomes" id="UP000001732"/>
    </source>
</evidence>
<dbReference type="eggNOG" id="COG1882">
    <property type="taxonomic scope" value="Bacteria"/>
</dbReference>
<dbReference type="STRING" id="309798.COPRO5265_1565"/>
<dbReference type="Gene3D" id="3.20.70.20">
    <property type="match status" value="1"/>
</dbReference>
<evidence type="ECO:0000256" key="2">
    <source>
        <dbReference type="ARBA" id="ARBA00023239"/>
    </source>
</evidence>
<dbReference type="GO" id="GO:0005829">
    <property type="term" value="C:cytosol"/>
    <property type="evidence" value="ECO:0007669"/>
    <property type="project" value="TreeGrafter"/>
</dbReference>
<evidence type="ECO:0000259" key="5">
    <source>
        <dbReference type="PROSITE" id="PS51149"/>
    </source>
</evidence>
<dbReference type="CDD" id="cd01677">
    <property type="entry name" value="PFL2_DhaB_BssA"/>
    <property type="match status" value="1"/>
</dbReference>
<dbReference type="InterPro" id="IPR050012">
    <property type="entry name" value="Glycl_HYPD"/>
</dbReference>
<sequence>MTDSNNQPDADKTTLTIEQEIQKRREAVRPINERIARLREESVNAQVKISTERARLVTEFYQSGVADNLSIPVQRAMAFKYLLEHCSLPVEEGQLIVGLRGTGPKEVPTYPEICAHSLEDLDILDTRENMPYHNTAEDKQLYESTILPFWQGKTIREKLFQRMPEEWLQCYEAGIWTEFMEQRAPGHTAGGERIFQKGILDIKEEIKRRMAQLDKSDSAYEEKLEELKAMDIAADALLIYAQRYAEKLEQLAQEETNVDRKAELLHMASICRKVPAHAPETFWEALQHYWFIHVGITYETNPWDSFNPGRLDQHLRPFYEKEISEGTLTREKAKELLEAFWVKFNNQPAVPKVGVTAEESFTYNDFTKINIGGLKVDGSDGTSDVSYLLLEVLDEMRTLQPNTAVLISNKTPDRLLRKALEVIGPGFGEPPLFNADGIIVKMLRQGKTLEDARTAGVSGCVETGSFGKESYILTGYFNLPKILEITLNNGVDPITGKKIGLETGDPITFQTYEELWDAYLKQIKYFMDIKMKGNDIIEELYATELPVPFMSLWIEDCVKRAKDYNSGGARYNTQYVQLVGLGTVTLSLSSIKYHVFENHTFTMEELLKALTNDFEGPYEMMRQVILTRTPKFGEDNDFADSIAKALVDETVWLIESYPPTPVRKASRRAYWLPTTVHVYFGKVMEASPDGRKAGMPVSEGVSPVQGSDRKGIAAVFRSVSKCDWDKTGGALLNQKLTPDIVEDPETLRKLGQLVRSFFNMGGHHVQFNVVSAELLREAQKRPADFQDLMVRVAGYSDYFVNLPKGLQEEIIARTEHETV</sequence>
<dbReference type="RefSeq" id="WP_012543841.1">
    <property type="nucleotide sequence ID" value="NC_011295.1"/>
</dbReference>
<evidence type="ECO:0000259" key="6">
    <source>
        <dbReference type="PROSITE" id="PS51554"/>
    </source>
</evidence>
<keyword evidence="2 7" id="KW-0456">Lyase</keyword>
<dbReference type="Pfam" id="PF02901">
    <property type="entry name" value="PFL-like"/>
    <property type="match status" value="1"/>
</dbReference>
<dbReference type="PANTHER" id="PTHR43641:SF2">
    <property type="entry name" value="DEHYDRATASE YBIW-RELATED"/>
    <property type="match status" value="1"/>
</dbReference>
<dbReference type="PROSITE" id="PS51149">
    <property type="entry name" value="GLY_RADICAL_2"/>
    <property type="match status" value="1"/>
</dbReference>
<dbReference type="HOGENOM" id="CLU_009096_0_1_9"/>
<evidence type="ECO:0000256" key="4">
    <source>
        <dbReference type="SAM" id="Coils"/>
    </source>
</evidence>
<dbReference type="InterPro" id="IPR051215">
    <property type="entry name" value="GRE"/>
</dbReference>
<proteinExistence type="predicted"/>
<feature type="modified residue" description="Glycine radical" evidence="3">
    <location>
        <position position="794"/>
    </location>
</feature>
<evidence type="ECO:0000256" key="3">
    <source>
        <dbReference type="PROSITE-ProRule" id="PRU00493"/>
    </source>
</evidence>
<dbReference type="InterPro" id="IPR004184">
    <property type="entry name" value="PFL_dom"/>
</dbReference>
<feature type="coiled-coil region" evidence="4">
    <location>
        <begin position="203"/>
        <end position="261"/>
    </location>
</feature>
<feature type="domain" description="Glycine radical" evidence="5">
    <location>
        <begin position="699"/>
        <end position="819"/>
    </location>
</feature>
<dbReference type="Proteomes" id="UP000001732">
    <property type="component" value="Chromosome"/>
</dbReference>
<dbReference type="PROSITE" id="PS51554">
    <property type="entry name" value="PFL"/>
    <property type="match status" value="1"/>
</dbReference>
<evidence type="ECO:0000256" key="1">
    <source>
        <dbReference type="ARBA" id="ARBA00022818"/>
    </source>
</evidence>
<name>B5Y6E3_COPPD</name>
<dbReference type="InterPro" id="IPR001150">
    <property type="entry name" value="Gly_radical"/>
</dbReference>
<evidence type="ECO:0000313" key="7">
    <source>
        <dbReference type="EMBL" id="ACI17189.1"/>
    </source>
</evidence>
<dbReference type="NCBIfam" id="NF043068">
    <property type="entry name" value="glycl_HYPD"/>
    <property type="match status" value="1"/>
</dbReference>
<gene>
    <name evidence="7" type="ordered locus">COPRO5265_1565</name>
</gene>
<dbReference type="GO" id="GO:0016835">
    <property type="term" value="F:carbon-oxygen lyase activity"/>
    <property type="evidence" value="ECO:0007669"/>
    <property type="project" value="InterPro"/>
</dbReference>
<keyword evidence="1 3" id="KW-0556">Organic radical</keyword>
<feature type="domain" description="PFL" evidence="6">
    <location>
        <begin position="33"/>
        <end position="692"/>
    </location>
</feature>
<dbReference type="PANTHER" id="PTHR43641">
    <property type="entry name" value="FORMATE ACETYLTRANSFERASE 3-RELATED"/>
    <property type="match status" value="1"/>
</dbReference>
<organism evidence="7 8">
    <name type="scientific">Coprothermobacter proteolyticus (strain ATCC 35245 / DSM 5265 / OCM 4 / BT)</name>
    <dbReference type="NCBI Taxonomy" id="309798"/>
    <lineage>
        <taxon>Bacteria</taxon>
        <taxon>Pseudomonadati</taxon>
        <taxon>Coprothermobacterota</taxon>
        <taxon>Coprothermobacteria</taxon>
        <taxon>Coprothermobacterales</taxon>
        <taxon>Coprothermobacteraceae</taxon>
        <taxon>Coprothermobacter</taxon>
    </lineage>
</organism>
<reference evidence="7 8" key="2">
    <citation type="journal article" date="2014" name="Genome Announc.">
        <title>Complete Genome Sequence of Coprothermobacter proteolyticus DSM 5265.</title>
        <authorList>
            <person name="Alexiev A."/>
            <person name="Coil D.A."/>
            <person name="Badger J.H."/>
            <person name="Enticknap J."/>
            <person name="Ward N."/>
            <person name="Robb F.T."/>
            <person name="Eisen J.A."/>
        </authorList>
    </citation>
    <scope>NUCLEOTIDE SEQUENCE [LARGE SCALE GENOMIC DNA]</scope>
    <source>
        <strain evidence="8">ATCC 35245 / DSM 5265 / OCM 4 / BT</strain>
    </source>
</reference>
<dbReference type="Pfam" id="PF01228">
    <property type="entry name" value="Gly_radical"/>
    <property type="match status" value="1"/>
</dbReference>
<keyword evidence="8" id="KW-1185">Reference proteome</keyword>
<keyword evidence="7" id="KW-0670">Pyruvate</keyword>